<dbReference type="Proteomes" id="UP000199371">
    <property type="component" value="Unassembled WGS sequence"/>
</dbReference>
<dbReference type="PANTHER" id="PTHR38043">
    <property type="entry name" value="PROTEIN HEMX"/>
    <property type="match status" value="1"/>
</dbReference>
<proteinExistence type="predicted"/>
<dbReference type="AlphaFoldDB" id="A0A1H6NNK3"/>
<dbReference type="Pfam" id="PF04375">
    <property type="entry name" value="HemX"/>
    <property type="match status" value="1"/>
</dbReference>
<keyword evidence="2" id="KW-1133">Transmembrane helix</keyword>
<keyword evidence="3" id="KW-0489">Methyltransferase</keyword>
<accession>A0A1H6NNK3</accession>
<dbReference type="RefSeq" id="WP_092796870.1">
    <property type="nucleotide sequence ID" value="NZ_FNXF01000024.1"/>
</dbReference>
<feature type="transmembrane region" description="Helical" evidence="2">
    <location>
        <begin position="43"/>
        <end position="63"/>
    </location>
</feature>
<dbReference type="OrthoDB" id="5739852at2"/>
<dbReference type="GO" id="GO:0008168">
    <property type="term" value="F:methyltransferase activity"/>
    <property type="evidence" value="ECO:0007669"/>
    <property type="project" value="UniProtKB-KW"/>
</dbReference>
<reference evidence="4" key="1">
    <citation type="submission" date="2016-10" db="EMBL/GenBank/DDBJ databases">
        <authorList>
            <person name="Varghese N."/>
            <person name="Submissions S."/>
        </authorList>
    </citation>
    <scope>NUCLEOTIDE SEQUENCE [LARGE SCALE GENOMIC DNA]</scope>
    <source>
        <strain evidence="4">DSM 17616</strain>
    </source>
</reference>
<evidence type="ECO:0000256" key="1">
    <source>
        <dbReference type="SAM" id="Coils"/>
    </source>
</evidence>
<keyword evidence="2" id="KW-0812">Transmembrane</keyword>
<organism evidence="3 4">
    <name type="scientific">Rheinheimera pacifica</name>
    <dbReference type="NCBI Taxonomy" id="173990"/>
    <lineage>
        <taxon>Bacteria</taxon>
        <taxon>Pseudomonadati</taxon>
        <taxon>Pseudomonadota</taxon>
        <taxon>Gammaproteobacteria</taxon>
        <taxon>Chromatiales</taxon>
        <taxon>Chromatiaceae</taxon>
        <taxon>Rheinheimera</taxon>
    </lineage>
</organism>
<evidence type="ECO:0000256" key="2">
    <source>
        <dbReference type="SAM" id="Phobius"/>
    </source>
</evidence>
<feature type="coiled-coil region" evidence="1">
    <location>
        <begin position="81"/>
        <end position="130"/>
    </location>
</feature>
<dbReference type="InterPro" id="IPR007470">
    <property type="entry name" value="HemX"/>
</dbReference>
<name>A0A1H6NNK3_9GAMM</name>
<gene>
    <name evidence="3" type="ORF">SAMN05660691_03947</name>
</gene>
<dbReference type="EMBL" id="FNXF01000024">
    <property type="protein sequence ID" value="SEI12378.1"/>
    <property type="molecule type" value="Genomic_DNA"/>
</dbReference>
<sequence>MSDTLERATEERATEMDAPLQQLKQQIETEPTVRSAGSFTGGLSLLLVLALGGGLAAGGYYLAWPQWQNLQQQTYTLQQNQQRLTDQSQQQQDSSKQLQQQLQTEQQQRLAQLEQNLTQQQQQLAAQSQAQIQALRQLVQERDSAPPRHWLLAEVEYLLQLAAQKVWLEQDFATARALLASADEKLANLDDPSLLPVRQAIAADNEQLSHITQPDLTKVHIQLQQMRKATMALPLKQQDKAAQPELKPDTDIQNWRQTLSYYWQQSWSKLIQVRSAVPEDYFSLTVEQQLILRVSLNQQLLLAELAAMQKQPQVYAAALQQASDQLQRYFSSEDEAVMQLSQQLATLAAVDVAVPQASPLTSLAQLQQYQQQLTESGL</sequence>
<keyword evidence="1" id="KW-0175">Coiled coil</keyword>
<dbReference type="GO" id="GO:0032259">
    <property type="term" value="P:methylation"/>
    <property type="evidence" value="ECO:0007669"/>
    <property type="project" value="UniProtKB-KW"/>
</dbReference>
<dbReference type="PANTHER" id="PTHR38043:SF1">
    <property type="entry name" value="PROTEIN HEMX"/>
    <property type="match status" value="1"/>
</dbReference>
<keyword evidence="3" id="KW-0808">Transferase</keyword>
<keyword evidence="2" id="KW-0472">Membrane</keyword>
<evidence type="ECO:0000313" key="3">
    <source>
        <dbReference type="EMBL" id="SEI12378.1"/>
    </source>
</evidence>
<keyword evidence="4" id="KW-1185">Reference proteome</keyword>
<evidence type="ECO:0000313" key="4">
    <source>
        <dbReference type="Proteomes" id="UP000199371"/>
    </source>
</evidence>
<dbReference type="STRING" id="173990.SAMN05660691_03947"/>
<protein>
    <submittedName>
        <fullName evidence="3">Uroporphyrin-3 C-methyltransferase</fullName>
    </submittedName>
</protein>